<protein>
    <recommendedName>
        <fullName evidence="9">ATP-dependent dethiobiotin synthetase BioD</fullName>
        <ecNumber evidence="9">6.3.3.3</ecNumber>
    </recommendedName>
    <alternativeName>
        <fullName evidence="9">DTB synthetase</fullName>
        <shortName evidence="9">DTBS</shortName>
    </alternativeName>
    <alternativeName>
        <fullName evidence="9">Dethiobiotin synthase</fullName>
    </alternativeName>
</protein>
<gene>
    <name evidence="9 10" type="primary">bioD</name>
    <name evidence="10" type="ORF">C4532_11355</name>
</gene>
<keyword evidence="6 9" id="KW-0067">ATP-binding</keyword>
<dbReference type="AlphaFoldDB" id="A0A419EWS8"/>
<dbReference type="GO" id="GO:0004141">
    <property type="term" value="F:dethiobiotin synthase activity"/>
    <property type="evidence" value="ECO:0007669"/>
    <property type="project" value="UniProtKB-UniRule"/>
</dbReference>
<accession>A0A419EWS8</accession>
<comment type="subunit">
    <text evidence="9">Homodimer.</text>
</comment>
<evidence type="ECO:0000256" key="7">
    <source>
        <dbReference type="ARBA" id="ARBA00022842"/>
    </source>
</evidence>
<keyword evidence="3 9" id="KW-0479">Metal-binding</keyword>
<dbReference type="GO" id="GO:0005524">
    <property type="term" value="F:ATP binding"/>
    <property type="evidence" value="ECO:0007669"/>
    <property type="project" value="UniProtKB-UniRule"/>
</dbReference>
<evidence type="ECO:0000313" key="10">
    <source>
        <dbReference type="EMBL" id="RJP69160.1"/>
    </source>
</evidence>
<evidence type="ECO:0000256" key="2">
    <source>
        <dbReference type="ARBA" id="ARBA00022598"/>
    </source>
</evidence>
<comment type="similarity">
    <text evidence="9">Belongs to the dethiobiotin synthetase family.</text>
</comment>
<dbReference type="SUPFAM" id="SSF52540">
    <property type="entry name" value="P-loop containing nucleoside triphosphate hydrolases"/>
    <property type="match status" value="1"/>
</dbReference>
<dbReference type="GO" id="GO:0000287">
    <property type="term" value="F:magnesium ion binding"/>
    <property type="evidence" value="ECO:0007669"/>
    <property type="project" value="UniProtKB-UniRule"/>
</dbReference>
<feature type="binding site" evidence="9">
    <location>
        <position position="58"/>
    </location>
    <ligand>
        <name>Mg(2+)</name>
        <dbReference type="ChEBI" id="CHEBI:18420"/>
    </ligand>
</feature>
<keyword evidence="4 9" id="KW-0547">Nucleotide-binding</keyword>
<sequence>MSLAHRAIFITGTDTGVGKTVVAAGLALALRKRGIDVGVMKPAATGCRPKRGKPASEDVEYLVGACDCEDERDLVCPYLLREPLAPEVAARREGVRIDVGRIVRSFNELRRRHEVLIVEGAGGLFVPVRKGYFMLDLIEAIRTPVIIVARPALGTINHTLLTVEVARARKLDVAGIIINDYPARPSVAERTNPDMIRRYATTRLLGILPHCRGVSVERNTYNGLLAAFEKRVDVPRILNRLKEKRR</sequence>
<keyword evidence="5 9" id="KW-0093">Biotin biosynthesis</keyword>
<feature type="binding site" evidence="9">
    <location>
        <begin position="16"/>
        <end position="21"/>
    </location>
    <ligand>
        <name>ATP</name>
        <dbReference type="ChEBI" id="CHEBI:30616"/>
    </ligand>
</feature>
<feature type="binding site" evidence="9">
    <location>
        <begin position="119"/>
        <end position="122"/>
    </location>
    <ligand>
        <name>ATP</name>
        <dbReference type="ChEBI" id="CHEBI:30616"/>
    </ligand>
</feature>
<evidence type="ECO:0000256" key="8">
    <source>
        <dbReference type="ARBA" id="ARBA00047386"/>
    </source>
</evidence>
<reference evidence="10 11" key="1">
    <citation type="journal article" date="2017" name="ISME J.">
        <title>Energy and carbon metabolisms in a deep terrestrial subsurface fluid microbial community.</title>
        <authorList>
            <person name="Momper L."/>
            <person name="Jungbluth S.P."/>
            <person name="Lee M.D."/>
            <person name="Amend J.P."/>
        </authorList>
    </citation>
    <scope>NUCLEOTIDE SEQUENCE [LARGE SCALE GENOMIC DNA]</scope>
    <source>
        <strain evidence="10">SURF_17</strain>
    </source>
</reference>
<keyword evidence="7 9" id="KW-0460">Magnesium</keyword>
<dbReference type="CDD" id="cd03109">
    <property type="entry name" value="DTBS"/>
    <property type="match status" value="1"/>
</dbReference>
<comment type="pathway">
    <text evidence="9">Cofactor biosynthesis; biotin biosynthesis; biotin from 7,8-diaminononanoate: step 1/2.</text>
</comment>
<dbReference type="GO" id="GO:0042803">
    <property type="term" value="F:protein homodimerization activity"/>
    <property type="evidence" value="ECO:0007669"/>
    <property type="project" value="UniProtKB-ARBA"/>
</dbReference>
<evidence type="ECO:0000256" key="6">
    <source>
        <dbReference type="ARBA" id="ARBA00022840"/>
    </source>
</evidence>
<dbReference type="GO" id="GO:0009102">
    <property type="term" value="P:biotin biosynthetic process"/>
    <property type="evidence" value="ECO:0007669"/>
    <property type="project" value="UniProtKB-UniRule"/>
</dbReference>
<dbReference type="PANTHER" id="PTHR43210:SF2">
    <property type="entry name" value="ATP-DEPENDENT DETHIOBIOTIN SYNTHETASE BIOD 2"/>
    <property type="match status" value="1"/>
</dbReference>
<evidence type="ECO:0000256" key="3">
    <source>
        <dbReference type="ARBA" id="ARBA00022723"/>
    </source>
</evidence>
<evidence type="ECO:0000256" key="1">
    <source>
        <dbReference type="ARBA" id="ARBA00022490"/>
    </source>
</evidence>
<feature type="binding site" evidence="9">
    <location>
        <position position="119"/>
    </location>
    <ligand>
        <name>Mg(2+)</name>
        <dbReference type="ChEBI" id="CHEBI:18420"/>
    </ligand>
</feature>
<comment type="function">
    <text evidence="9">Catalyzes a mechanistically unusual reaction, the ATP-dependent insertion of CO2 between the N7 and N8 nitrogen atoms of 7,8-diaminopelargonic acid (DAPA, also called 7,8-diammoniononanoate) to form a ureido ring.</text>
</comment>
<dbReference type="EC" id="6.3.3.3" evidence="9"/>
<feature type="active site" evidence="9">
    <location>
        <position position="41"/>
    </location>
</feature>
<feature type="binding site" evidence="9">
    <location>
        <position position="58"/>
    </location>
    <ligand>
        <name>ATP</name>
        <dbReference type="ChEBI" id="CHEBI:30616"/>
    </ligand>
</feature>
<dbReference type="HAMAP" id="MF_00336">
    <property type="entry name" value="BioD"/>
    <property type="match status" value="1"/>
</dbReference>
<keyword evidence="2 9" id="KW-0436">Ligase</keyword>
<dbReference type="PIRSF" id="PIRSF006755">
    <property type="entry name" value="DTB_synth"/>
    <property type="match status" value="1"/>
</dbReference>
<keyword evidence="1 9" id="KW-0963">Cytoplasm</keyword>
<comment type="caution">
    <text evidence="9">Lacks conserved residue(s) required for the propagation of feature annotation.</text>
</comment>
<evidence type="ECO:0000256" key="4">
    <source>
        <dbReference type="ARBA" id="ARBA00022741"/>
    </source>
</evidence>
<evidence type="ECO:0000256" key="5">
    <source>
        <dbReference type="ARBA" id="ARBA00022756"/>
    </source>
</evidence>
<comment type="catalytic activity">
    <reaction evidence="8">
        <text>(7R,8S)-8-amino-7-(carboxyamino)nonanoate + ATP = (4R,5S)-dethiobiotin + ADP + phosphate + H(+)</text>
        <dbReference type="Rhea" id="RHEA:63684"/>
        <dbReference type="ChEBI" id="CHEBI:15378"/>
        <dbReference type="ChEBI" id="CHEBI:30616"/>
        <dbReference type="ChEBI" id="CHEBI:43474"/>
        <dbReference type="ChEBI" id="CHEBI:149470"/>
        <dbReference type="ChEBI" id="CHEBI:149473"/>
        <dbReference type="ChEBI" id="CHEBI:456216"/>
    </reaction>
</comment>
<comment type="subcellular location">
    <subcellularLocation>
        <location evidence="9">Cytoplasm</location>
    </subcellularLocation>
</comment>
<proteinExistence type="inferred from homology"/>
<comment type="caution">
    <text evidence="10">The sequence shown here is derived from an EMBL/GenBank/DDBJ whole genome shotgun (WGS) entry which is preliminary data.</text>
</comment>
<evidence type="ECO:0000256" key="9">
    <source>
        <dbReference type="HAMAP-Rule" id="MF_00336"/>
    </source>
</evidence>
<dbReference type="PANTHER" id="PTHR43210">
    <property type="entry name" value="DETHIOBIOTIN SYNTHETASE"/>
    <property type="match status" value="1"/>
</dbReference>
<name>A0A419EWS8_9BACT</name>
<dbReference type="GO" id="GO:0005829">
    <property type="term" value="C:cytosol"/>
    <property type="evidence" value="ECO:0007669"/>
    <property type="project" value="TreeGrafter"/>
</dbReference>
<dbReference type="Pfam" id="PF13500">
    <property type="entry name" value="AAA_26"/>
    <property type="match status" value="1"/>
</dbReference>
<organism evidence="10 11">
    <name type="scientific">Candidatus Abyssobacteria bacterium SURF_17</name>
    <dbReference type="NCBI Taxonomy" id="2093361"/>
    <lineage>
        <taxon>Bacteria</taxon>
        <taxon>Pseudomonadati</taxon>
        <taxon>Candidatus Hydrogenedentota</taxon>
        <taxon>Candidatus Abyssobacteria</taxon>
    </lineage>
</organism>
<dbReference type="FunFam" id="3.40.50.300:FF:000292">
    <property type="entry name" value="ATP-dependent dethiobiotin synthetase BioD"/>
    <property type="match status" value="1"/>
</dbReference>
<comment type="cofactor">
    <cofactor evidence="9">
        <name>Mg(2+)</name>
        <dbReference type="ChEBI" id="CHEBI:18420"/>
    </cofactor>
</comment>
<evidence type="ECO:0000313" key="11">
    <source>
        <dbReference type="Proteomes" id="UP000285961"/>
    </source>
</evidence>
<dbReference type="Proteomes" id="UP000285961">
    <property type="component" value="Unassembled WGS sequence"/>
</dbReference>
<dbReference type="UniPathway" id="UPA00078">
    <property type="reaction ID" value="UER00161"/>
</dbReference>
<dbReference type="NCBIfam" id="TIGR00347">
    <property type="entry name" value="bioD"/>
    <property type="match status" value="1"/>
</dbReference>
<dbReference type="EMBL" id="QZKI01000085">
    <property type="protein sequence ID" value="RJP69160.1"/>
    <property type="molecule type" value="Genomic_DNA"/>
</dbReference>
<comment type="catalytic activity">
    <reaction evidence="9">
        <text>(7R,8S)-7,8-diammoniononanoate + CO2 + ATP = (4R,5S)-dethiobiotin + ADP + phosphate + 3 H(+)</text>
        <dbReference type="Rhea" id="RHEA:15805"/>
        <dbReference type="ChEBI" id="CHEBI:15378"/>
        <dbReference type="ChEBI" id="CHEBI:16526"/>
        <dbReference type="ChEBI" id="CHEBI:30616"/>
        <dbReference type="ChEBI" id="CHEBI:43474"/>
        <dbReference type="ChEBI" id="CHEBI:149469"/>
        <dbReference type="ChEBI" id="CHEBI:149473"/>
        <dbReference type="ChEBI" id="CHEBI:456216"/>
        <dbReference type="EC" id="6.3.3.3"/>
    </reaction>
</comment>
<feature type="binding site" evidence="9">
    <location>
        <begin position="179"/>
        <end position="180"/>
    </location>
    <ligand>
        <name>ATP</name>
        <dbReference type="ChEBI" id="CHEBI:30616"/>
    </ligand>
</feature>
<dbReference type="InterPro" id="IPR027417">
    <property type="entry name" value="P-loop_NTPase"/>
</dbReference>
<feature type="binding site" evidence="9">
    <location>
        <position position="45"/>
    </location>
    <ligand>
        <name>substrate</name>
    </ligand>
</feature>
<feature type="binding site" evidence="9">
    <location>
        <position position="20"/>
    </location>
    <ligand>
        <name>Mg(2+)</name>
        <dbReference type="ChEBI" id="CHEBI:18420"/>
    </ligand>
</feature>
<dbReference type="InterPro" id="IPR004472">
    <property type="entry name" value="DTB_synth_BioD"/>
</dbReference>
<dbReference type="Gene3D" id="3.40.50.300">
    <property type="entry name" value="P-loop containing nucleotide triphosphate hydrolases"/>
    <property type="match status" value="1"/>
</dbReference>